<evidence type="ECO:0000313" key="3">
    <source>
        <dbReference type="EMBL" id="GIF74859.1"/>
    </source>
</evidence>
<dbReference type="RefSeq" id="WP_203715745.1">
    <property type="nucleotide sequence ID" value="NZ_BONE01000035.1"/>
</dbReference>
<accession>A0ABQ4CU98</accession>
<evidence type="ECO:0000256" key="1">
    <source>
        <dbReference type="SAM" id="MobiDB-lite"/>
    </source>
</evidence>
<keyword evidence="2" id="KW-1133">Transmembrane helix</keyword>
<proteinExistence type="predicted"/>
<evidence type="ECO:0000256" key="2">
    <source>
        <dbReference type="SAM" id="Phobius"/>
    </source>
</evidence>
<comment type="caution">
    <text evidence="3">The sequence shown here is derived from an EMBL/GenBank/DDBJ whole genome shotgun (WGS) entry which is preliminary data.</text>
</comment>
<keyword evidence="4" id="KW-1185">Reference proteome</keyword>
<keyword evidence="2" id="KW-0812">Transmembrane</keyword>
<keyword evidence="2" id="KW-0472">Membrane</keyword>
<sequence length="73" mass="7730">MSGSSRVSGKYAVGQLIALIVVAIIALPLLPLILLVIGWIRLRDRRAASRASGQESEGSPVPTPGRRVIAAQR</sequence>
<dbReference type="EMBL" id="BONE01000035">
    <property type="protein sequence ID" value="GIF74859.1"/>
    <property type="molecule type" value="Genomic_DNA"/>
</dbReference>
<feature type="region of interest" description="Disordered" evidence="1">
    <location>
        <begin position="49"/>
        <end position="73"/>
    </location>
</feature>
<gene>
    <name evidence="3" type="ORF">Asi02nite_43770</name>
</gene>
<feature type="transmembrane region" description="Helical" evidence="2">
    <location>
        <begin position="12"/>
        <end position="40"/>
    </location>
</feature>
<name>A0ABQ4CU98_9ACTN</name>
<protein>
    <submittedName>
        <fullName evidence="3">Uncharacterized protein</fullName>
    </submittedName>
</protein>
<organism evidence="3 4">
    <name type="scientific">Asanoa siamensis</name>
    <dbReference type="NCBI Taxonomy" id="926357"/>
    <lineage>
        <taxon>Bacteria</taxon>
        <taxon>Bacillati</taxon>
        <taxon>Actinomycetota</taxon>
        <taxon>Actinomycetes</taxon>
        <taxon>Micromonosporales</taxon>
        <taxon>Micromonosporaceae</taxon>
        <taxon>Asanoa</taxon>
    </lineage>
</organism>
<evidence type="ECO:0000313" key="4">
    <source>
        <dbReference type="Proteomes" id="UP000604117"/>
    </source>
</evidence>
<reference evidence="3 4" key="1">
    <citation type="submission" date="2021-01" db="EMBL/GenBank/DDBJ databases">
        <title>Whole genome shotgun sequence of Asanoa siamensis NBRC 107932.</title>
        <authorList>
            <person name="Komaki H."/>
            <person name="Tamura T."/>
        </authorList>
    </citation>
    <scope>NUCLEOTIDE SEQUENCE [LARGE SCALE GENOMIC DNA]</scope>
    <source>
        <strain evidence="3 4">NBRC 107932</strain>
    </source>
</reference>
<dbReference type="Proteomes" id="UP000604117">
    <property type="component" value="Unassembled WGS sequence"/>
</dbReference>